<protein>
    <submittedName>
        <fullName evidence="5">Capsid triplex subunit 2</fullName>
    </submittedName>
</protein>
<gene>
    <name evidence="5" type="primary">M85</name>
</gene>
<evidence type="ECO:0000256" key="3">
    <source>
        <dbReference type="ARBA" id="ARBA00022844"/>
    </source>
</evidence>
<keyword evidence="2" id="KW-1048">Host nucleus</keyword>
<dbReference type="EMBL" id="OP429138">
    <property type="protein sequence ID" value="WEG71171.1"/>
    <property type="molecule type" value="Genomic_DNA"/>
</dbReference>
<evidence type="ECO:0000256" key="1">
    <source>
        <dbReference type="ARBA" id="ARBA00022561"/>
    </source>
</evidence>
<reference evidence="5" key="1">
    <citation type="submission" date="2022-09" db="EMBL/GenBank/DDBJ databases">
        <authorList>
            <person name="Vucak M."/>
            <person name="Davison A.J."/>
        </authorList>
    </citation>
    <scope>NUCLEOTIDE SEQUENCE</scope>
    <source>
        <strain evidence="4">Mnat29</strain>
        <strain evidence="5">Mnat36</strain>
    </source>
</reference>
<proteinExistence type="inferred from homology"/>
<dbReference type="EMBL" id="OP429122">
    <property type="protein sequence ID" value="WEG68943.1"/>
    <property type="molecule type" value="Genomic_DNA"/>
</dbReference>
<dbReference type="InterPro" id="IPR002690">
    <property type="entry name" value="Herpes_capsid_2"/>
</dbReference>
<dbReference type="EMBL" id="OP429121">
    <property type="protein sequence ID" value="WEG68807.1"/>
    <property type="molecule type" value="Genomic_DNA"/>
</dbReference>
<evidence type="ECO:0000313" key="4">
    <source>
        <dbReference type="EMBL" id="WEG68807.1"/>
    </source>
</evidence>
<name>A0A9Y1N5U3_9BETA</name>
<accession>A0A9Y1N5U3</accession>
<dbReference type="Pfam" id="PF01802">
    <property type="entry name" value="Herpes_V23"/>
    <property type="match status" value="1"/>
</dbReference>
<dbReference type="GO" id="GO:0005198">
    <property type="term" value="F:structural molecule activity"/>
    <property type="evidence" value="ECO:0007669"/>
    <property type="project" value="InterPro"/>
</dbReference>
<dbReference type="HAMAP" id="MF_04019">
    <property type="entry name" value="HSV_TRX2"/>
    <property type="match status" value="1"/>
</dbReference>
<evidence type="ECO:0000256" key="2">
    <source>
        <dbReference type="ARBA" id="ARBA00022562"/>
    </source>
</evidence>
<evidence type="ECO:0000313" key="5">
    <source>
        <dbReference type="EMBL" id="WEG68943.1"/>
    </source>
</evidence>
<keyword evidence="3" id="KW-0946">Virion</keyword>
<keyword evidence="1" id="KW-0167">Capsid protein</keyword>
<sequence length="302" mass="33794">MEPTVFCTFEQRLTTGDVSKLSRMVGAVIPISTRHHLIGSTQVGLDSLIHDKFKDYARLRTRMRDMTLTVLRRVEGNQMILGIPVHGQSYSVRNTGPVLWEKGDILTTLPPIFGGDNISLVSVGGWSLVLPWMVPMQLATEINQRMLLLALLSLDRSREEVRAAFTQLRTLKYRDTTITLPDISIDESVLVDLRNVCISLSMIANISSDVTLTYVRKLALEDSSMLLMKCQEILGRRDQPGDAAVLPRGRPQHNITPIEELNKLTTLFVMIRQVMDVISDEPAFLVCDTSPDDKSAVCIFKG</sequence>
<reference evidence="5" key="2">
    <citation type="submission" date="2023-06" db="EMBL/GenBank/DDBJ databases">
        <title>Isolation and genome sequencing of cytomegaloviruses from Natal multimammate mice (Mastomys natalensis).</title>
        <authorList>
            <person name="Jarvis M.A."/>
            <person name="Davison A.J."/>
        </authorList>
    </citation>
    <scope>NUCLEOTIDE SEQUENCE</scope>
    <source>
        <strain evidence="4">Mnat29</strain>
        <strain evidence="5">Mnat36</strain>
    </source>
</reference>
<organism evidence="5">
    <name type="scientific">Mastomys natalensis cytomegalovirus 1</name>
    <dbReference type="NCBI Taxonomy" id="2973541"/>
    <lineage>
        <taxon>Viruses</taxon>
        <taxon>Duplodnaviria</taxon>
        <taxon>Heunggongvirae</taxon>
        <taxon>Peploviricota</taxon>
        <taxon>Herviviricetes</taxon>
        <taxon>Herpesvirales</taxon>
        <taxon>Orthoherpesviridae</taxon>
        <taxon>Betaherpesvirinae</taxon>
        <taxon>Muromegalovirus</taxon>
    </lineage>
</organism>
<dbReference type="GO" id="GO:0019028">
    <property type="term" value="C:viral capsid"/>
    <property type="evidence" value="ECO:0007669"/>
    <property type="project" value="UniProtKB-KW"/>
</dbReference>